<evidence type="ECO:0000313" key="2">
    <source>
        <dbReference type="Proteomes" id="UP000006319"/>
    </source>
</evidence>
<organism evidence="1 2">
    <name type="scientific">Plasmodium cynomolgi (strain B)</name>
    <dbReference type="NCBI Taxonomy" id="1120755"/>
    <lineage>
        <taxon>Eukaryota</taxon>
        <taxon>Sar</taxon>
        <taxon>Alveolata</taxon>
        <taxon>Apicomplexa</taxon>
        <taxon>Aconoidasida</taxon>
        <taxon>Haemosporida</taxon>
        <taxon>Plasmodiidae</taxon>
        <taxon>Plasmodium</taxon>
        <taxon>Plasmodium (Plasmodium)</taxon>
    </lineage>
</organism>
<dbReference type="RefSeq" id="XP_004221512.1">
    <property type="nucleotide sequence ID" value="XM_004221464.1"/>
</dbReference>
<dbReference type="Proteomes" id="UP000006319">
    <property type="component" value="Chromosome 6"/>
</dbReference>
<reference evidence="1 2" key="1">
    <citation type="journal article" date="2012" name="Nat. Genet.">
        <title>Plasmodium cynomolgi genome sequences provide insight into Plasmodium vivax and the monkey malaria clade.</title>
        <authorList>
            <person name="Tachibana S."/>
            <person name="Sullivan S.A."/>
            <person name="Kawai S."/>
            <person name="Nakamura S."/>
            <person name="Kim H.R."/>
            <person name="Goto N."/>
            <person name="Arisue N."/>
            <person name="Palacpac N.M.Q."/>
            <person name="Honma H."/>
            <person name="Yagi M."/>
            <person name="Tougan T."/>
            <person name="Katakai Y."/>
            <person name="Kaneko O."/>
            <person name="Mita T."/>
            <person name="Kita K."/>
            <person name="Yasutomi Y."/>
            <person name="Sutton P.L."/>
            <person name="Shakhbatyan R."/>
            <person name="Horii T."/>
            <person name="Yasunaga T."/>
            <person name="Barnwell J.W."/>
            <person name="Escalante A.A."/>
            <person name="Carlton J.M."/>
            <person name="Tanabe K."/>
        </authorList>
    </citation>
    <scope>NUCLEOTIDE SEQUENCE [LARGE SCALE GENOMIC DNA]</scope>
    <source>
        <strain evidence="1 2">B</strain>
    </source>
</reference>
<keyword evidence="2" id="KW-1185">Reference proteome</keyword>
<sequence>MYNQSRGEGASTIRATILVPVCEPRALHQGRSYPQKDGPNKSKYLDRANNLLPSILAGNFEKKQKANKRTSQWNEEKSSENFLKKLINEMRKRRR</sequence>
<dbReference type="AlphaFoldDB" id="K6UTW9"/>
<feature type="non-terminal residue" evidence="1">
    <location>
        <position position="95"/>
    </location>
</feature>
<accession>K6UTW9</accession>
<dbReference type="GeneID" id="14691805"/>
<proteinExistence type="predicted"/>
<gene>
    <name evidence="1" type="ORF">PCYB_062970</name>
</gene>
<dbReference type="OrthoDB" id="385287at2759"/>
<dbReference type="KEGG" id="pcy:PCYB_062970"/>
<name>K6UTW9_PLACD</name>
<evidence type="ECO:0000313" key="1">
    <source>
        <dbReference type="EMBL" id="GAB65565.1"/>
    </source>
</evidence>
<protein>
    <submittedName>
        <fullName evidence="1">Uncharacterized protein</fullName>
    </submittedName>
</protein>
<dbReference type="VEuPathDB" id="PlasmoDB:PCYB_062970"/>
<dbReference type="EMBL" id="DF157098">
    <property type="protein sequence ID" value="GAB65565.1"/>
    <property type="molecule type" value="Genomic_DNA"/>
</dbReference>